<sequence length="72" mass="7753">MARLIDEVGITQFGTSAKYLSVLEQKNVMPKKTLPLKTLKAIYSTGSPLAPSTFAYVYKAFGPDINLGSITG</sequence>
<proteinExistence type="predicted"/>
<dbReference type="EMBL" id="JAVRRA010020612">
    <property type="protein sequence ID" value="KAK5162572.1"/>
    <property type="molecule type" value="Genomic_DNA"/>
</dbReference>
<dbReference type="Gene3D" id="3.40.50.12780">
    <property type="entry name" value="N-terminal domain of ligase-like"/>
    <property type="match status" value="1"/>
</dbReference>
<dbReference type="PANTHER" id="PTHR42921">
    <property type="entry name" value="ACETOACETYL-COA SYNTHETASE"/>
    <property type="match status" value="1"/>
</dbReference>
<protein>
    <submittedName>
        <fullName evidence="1">Uncharacterized protein</fullName>
    </submittedName>
</protein>
<name>A0ABR0LHP2_9PEZI</name>
<comment type="caution">
    <text evidence="1">The sequence shown here is derived from an EMBL/GenBank/DDBJ whole genome shotgun (WGS) entry which is preliminary data.</text>
</comment>
<accession>A0ABR0LHP2</accession>
<dbReference type="SUPFAM" id="SSF56801">
    <property type="entry name" value="Acetyl-CoA synthetase-like"/>
    <property type="match status" value="1"/>
</dbReference>
<reference evidence="1 2" key="1">
    <citation type="submission" date="2023-08" db="EMBL/GenBank/DDBJ databases">
        <title>Black Yeasts Isolated from many extreme environments.</title>
        <authorList>
            <person name="Coleine C."/>
            <person name="Stajich J.E."/>
            <person name="Selbmann L."/>
        </authorList>
    </citation>
    <scope>NUCLEOTIDE SEQUENCE [LARGE SCALE GENOMIC DNA]</scope>
    <source>
        <strain evidence="1 2">CCFEE 536</strain>
    </source>
</reference>
<dbReference type="Proteomes" id="UP001357485">
    <property type="component" value="Unassembled WGS sequence"/>
</dbReference>
<evidence type="ECO:0000313" key="1">
    <source>
        <dbReference type="EMBL" id="KAK5162572.1"/>
    </source>
</evidence>
<feature type="non-terminal residue" evidence="1">
    <location>
        <position position="72"/>
    </location>
</feature>
<dbReference type="PANTHER" id="PTHR42921:SF1">
    <property type="entry name" value="ACETOACETYL-COA SYNTHETASE"/>
    <property type="match status" value="1"/>
</dbReference>
<gene>
    <name evidence="1" type="ORF">LTR16_012222</name>
</gene>
<keyword evidence="2" id="KW-1185">Reference proteome</keyword>
<dbReference type="InterPro" id="IPR042099">
    <property type="entry name" value="ANL_N_sf"/>
</dbReference>
<organism evidence="1 2">
    <name type="scientific">Cryomyces antarcticus</name>
    <dbReference type="NCBI Taxonomy" id="329879"/>
    <lineage>
        <taxon>Eukaryota</taxon>
        <taxon>Fungi</taxon>
        <taxon>Dikarya</taxon>
        <taxon>Ascomycota</taxon>
        <taxon>Pezizomycotina</taxon>
        <taxon>Dothideomycetes</taxon>
        <taxon>Dothideomycetes incertae sedis</taxon>
        <taxon>Cryomyces</taxon>
    </lineage>
</organism>
<evidence type="ECO:0000313" key="2">
    <source>
        <dbReference type="Proteomes" id="UP001357485"/>
    </source>
</evidence>